<keyword evidence="3" id="KW-1185">Reference proteome</keyword>
<organism evidence="2 3">
    <name type="scientific">Bombilactobacillus mellis</name>
    <dbReference type="NCBI Taxonomy" id="1218508"/>
    <lineage>
        <taxon>Bacteria</taxon>
        <taxon>Bacillati</taxon>
        <taxon>Bacillota</taxon>
        <taxon>Bacilli</taxon>
        <taxon>Lactobacillales</taxon>
        <taxon>Lactobacillaceae</taxon>
        <taxon>Bombilactobacillus</taxon>
    </lineage>
</organism>
<dbReference type="PATRIC" id="fig|1218508.4.peg.872"/>
<evidence type="ECO:0000259" key="1">
    <source>
        <dbReference type="Pfam" id="PF03551"/>
    </source>
</evidence>
<feature type="domain" description="Transcription regulator PadR N-terminal" evidence="1">
    <location>
        <begin position="14"/>
        <end position="83"/>
    </location>
</feature>
<dbReference type="RefSeq" id="WP_045922766.1">
    <property type="nucleotide sequence ID" value="NZ_JBHTHW010000008.1"/>
</dbReference>
<dbReference type="OrthoDB" id="9808017at2"/>
<dbReference type="Proteomes" id="UP000033695">
    <property type="component" value="Unassembled WGS sequence"/>
</dbReference>
<name>A0A0F4KQ33_9LACO</name>
<proteinExistence type="predicted"/>
<dbReference type="SUPFAM" id="SSF46785">
    <property type="entry name" value="Winged helix' DNA-binding domain"/>
    <property type="match status" value="1"/>
</dbReference>
<dbReference type="STRING" id="1218508.JG29_08940"/>
<comment type="caution">
    <text evidence="2">The sequence shown here is derived from an EMBL/GenBank/DDBJ whole genome shotgun (WGS) entry which is preliminary data.</text>
</comment>
<dbReference type="InterPro" id="IPR036390">
    <property type="entry name" value="WH_DNA-bd_sf"/>
</dbReference>
<dbReference type="HOGENOM" id="CLU_063440_3_0_9"/>
<dbReference type="Gene3D" id="1.10.10.10">
    <property type="entry name" value="Winged helix-like DNA-binding domain superfamily/Winged helix DNA-binding domain"/>
    <property type="match status" value="1"/>
</dbReference>
<dbReference type="Pfam" id="PF03551">
    <property type="entry name" value="PadR"/>
    <property type="match status" value="1"/>
</dbReference>
<reference evidence="2 3" key="1">
    <citation type="submission" date="2014-12" db="EMBL/GenBank/DDBJ databases">
        <title>Comparative genomics of the lactic acid bacteria isolated from the honey bee gut.</title>
        <authorList>
            <person name="Ellegaard K.M."/>
            <person name="Tamarit D."/>
            <person name="Javelind E."/>
            <person name="Olofsson T."/>
            <person name="Andersson S.G."/>
            <person name="Vasquez A."/>
        </authorList>
    </citation>
    <scope>NUCLEOTIDE SEQUENCE [LARGE SCALE GENOMIC DNA]</scope>
    <source>
        <strain evidence="2 3">Hon2</strain>
    </source>
</reference>
<dbReference type="InterPro" id="IPR052509">
    <property type="entry name" value="Metal_resp_DNA-bind_regulator"/>
</dbReference>
<sequence>MSKHDSYKYLTGALLALLLNQDLYAYKLTKQLKTLFGASESTVYSILRELQQQGFLSTYDQPYSGRNRRYYHITKSGEAYLKKIQQDWQDFTQKMNNLFEGGY</sequence>
<dbReference type="InterPro" id="IPR005149">
    <property type="entry name" value="Tscrpt_reg_PadR_N"/>
</dbReference>
<dbReference type="PANTHER" id="PTHR33169:SF14">
    <property type="entry name" value="TRANSCRIPTIONAL REGULATOR RV3488"/>
    <property type="match status" value="1"/>
</dbReference>
<dbReference type="EMBL" id="JXBZ01000008">
    <property type="protein sequence ID" value="KJY48495.1"/>
    <property type="molecule type" value="Genomic_DNA"/>
</dbReference>
<protein>
    <submittedName>
        <fullName evidence="2">Transcriptional regulator</fullName>
    </submittedName>
</protein>
<dbReference type="AlphaFoldDB" id="A0A0F4KQ33"/>
<evidence type="ECO:0000313" key="2">
    <source>
        <dbReference type="EMBL" id="KJY48495.1"/>
    </source>
</evidence>
<dbReference type="PANTHER" id="PTHR33169">
    <property type="entry name" value="PADR-FAMILY TRANSCRIPTIONAL REGULATOR"/>
    <property type="match status" value="1"/>
</dbReference>
<dbReference type="InterPro" id="IPR036388">
    <property type="entry name" value="WH-like_DNA-bd_sf"/>
</dbReference>
<evidence type="ECO:0000313" key="3">
    <source>
        <dbReference type="Proteomes" id="UP000033695"/>
    </source>
</evidence>
<gene>
    <name evidence="2" type="ORF">JG29_08940</name>
</gene>
<accession>A0A0F4KQ33</accession>